<dbReference type="STRING" id="35608.A0A2U1P8Z1"/>
<evidence type="ECO:0000259" key="1">
    <source>
        <dbReference type="PROSITE" id="PS51277"/>
    </source>
</evidence>
<dbReference type="EMBL" id="PKPP01001497">
    <property type="protein sequence ID" value="PWA82214.1"/>
    <property type="molecule type" value="Genomic_DNA"/>
</dbReference>
<comment type="caution">
    <text evidence="2">The sequence shown here is derived from an EMBL/GenBank/DDBJ whole genome shotgun (WGS) entry which is preliminary data.</text>
</comment>
<dbReference type="InterPro" id="IPR004873">
    <property type="entry name" value="BURP_dom"/>
</dbReference>
<name>A0A2U1P8Z1_ARTAN</name>
<dbReference type="Pfam" id="PF03181">
    <property type="entry name" value="BURP"/>
    <property type="match status" value="2"/>
</dbReference>
<dbReference type="AlphaFoldDB" id="A0A2U1P8Z1"/>
<dbReference type="Proteomes" id="UP000245207">
    <property type="component" value="Unassembled WGS sequence"/>
</dbReference>
<keyword evidence="3" id="KW-1185">Reference proteome</keyword>
<reference evidence="2 3" key="1">
    <citation type="journal article" date="2018" name="Mol. Plant">
        <title>The genome of Artemisia annua provides insight into the evolution of Asteraceae family and artemisinin biosynthesis.</title>
        <authorList>
            <person name="Shen Q."/>
            <person name="Zhang L."/>
            <person name="Liao Z."/>
            <person name="Wang S."/>
            <person name="Yan T."/>
            <person name="Shi P."/>
            <person name="Liu M."/>
            <person name="Fu X."/>
            <person name="Pan Q."/>
            <person name="Wang Y."/>
            <person name="Lv Z."/>
            <person name="Lu X."/>
            <person name="Zhang F."/>
            <person name="Jiang W."/>
            <person name="Ma Y."/>
            <person name="Chen M."/>
            <person name="Hao X."/>
            <person name="Li L."/>
            <person name="Tang Y."/>
            <person name="Lv G."/>
            <person name="Zhou Y."/>
            <person name="Sun X."/>
            <person name="Brodelius P.E."/>
            <person name="Rose J.K.C."/>
            <person name="Tang K."/>
        </authorList>
    </citation>
    <scope>NUCLEOTIDE SEQUENCE [LARGE SCALE GENOMIC DNA]</scope>
    <source>
        <strain evidence="3">cv. Huhao1</strain>
        <tissue evidence="2">Leaf</tissue>
    </source>
</reference>
<dbReference type="PANTHER" id="PTHR31236:SF2">
    <property type="entry name" value="BURP DOMAIN PROTEIN RD22"/>
    <property type="match status" value="1"/>
</dbReference>
<proteinExistence type="predicted"/>
<accession>A0A2U1P8Z1</accession>
<evidence type="ECO:0000313" key="2">
    <source>
        <dbReference type="EMBL" id="PWA82214.1"/>
    </source>
</evidence>
<dbReference type="SMART" id="SM01045">
    <property type="entry name" value="BURP"/>
    <property type="match status" value="1"/>
</dbReference>
<dbReference type="OrthoDB" id="654134at2759"/>
<dbReference type="PANTHER" id="PTHR31236">
    <property type="entry name" value="BURP DOMAIN PROTEIN USPL1-LIKE"/>
    <property type="match status" value="1"/>
</dbReference>
<dbReference type="InterPro" id="IPR044816">
    <property type="entry name" value="BURP"/>
</dbReference>
<protein>
    <submittedName>
        <fullName evidence="2">BURP domain-containing protein 2</fullName>
    </submittedName>
</protein>
<organism evidence="2 3">
    <name type="scientific">Artemisia annua</name>
    <name type="common">Sweet wormwood</name>
    <dbReference type="NCBI Taxonomy" id="35608"/>
    <lineage>
        <taxon>Eukaryota</taxon>
        <taxon>Viridiplantae</taxon>
        <taxon>Streptophyta</taxon>
        <taxon>Embryophyta</taxon>
        <taxon>Tracheophyta</taxon>
        <taxon>Spermatophyta</taxon>
        <taxon>Magnoliopsida</taxon>
        <taxon>eudicotyledons</taxon>
        <taxon>Gunneridae</taxon>
        <taxon>Pentapetalae</taxon>
        <taxon>asterids</taxon>
        <taxon>campanulids</taxon>
        <taxon>Asterales</taxon>
        <taxon>Asteraceae</taxon>
        <taxon>Asteroideae</taxon>
        <taxon>Anthemideae</taxon>
        <taxon>Artemisiinae</taxon>
        <taxon>Artemisia</taxon>
    </lineage>
</organism>
<dbReference type="PROSITE" id="PS51277">
    <property type="entry name" value="BURP"/>
    <property type="match status" value="1"/>
</dbReference>
<feature type="domain" description="BURP" evidence="1">
    <location>
        <begin position="64"/>
        <end position="161"/>
    </location>
</feature>
<gene>
    <name evidence="2" type="ORF">CTI12_AA179570</name>
</gene>
<evidence type="ECO:0000313" key="3">
    <source>
        <dbReference type="Proteomes" id="UP000245207"/>
    </source>
</evidence>
<sequence>MCQGKSLNLRTGRDVSSLPPFVSHQMANTLPFASDKLQDIYESFKVNPDSLEAKLIKKTIITFKLGKKVKAISTQVIGDKSNPLQKYKVDKVEKLNGDNVVVCHQEYYAYAVHLCHKSPKINAYTVSLVCENNVQAKAISVCHEDTASWNPLSVIFLSKMM</sequence>